<evidence type="ECO:0000313" key="1">
    <source>
        <dbReference type="EMBL" id="GFQ77681.1"/>
    </source>
</evidence>
<dbReference type="AlphaFoldDB" id="A0A8X6FEX4"/>
<organism evidence="1 2">
    <name type="scientific">Trichonephila clavata</name>
    <name type="common">Joro spider</name>
    <name type="synonym">Nephila clavata</name>
    <dbReference type="NCBI Taxonomy" id="2740835"/>
    <lineage>
        <taxon>Eukaryota</taxon>
        <taxon>Metazoa</taxon>
        <taxon>Ecdysozoa</taxon>
        <taxon>Arthropoda</taxon>
        <taxon>Chelicerata</taxon>
        <taxon>Arachnida</taxon>
        <taxon>Araneae</taxon>
        <taxon>Araneomorphae</taxon>
        <taxon>Entelegynae</taxon>
        <taxon>Araneoidea</taxon>
        <taxon>Nephilidae</taxon>
        <taxon>Trichonephila</taxon>
    </lineage>
</organism>
<dbReference type="EMBL" id="BMAO01002031">
    <property type="protein sequence ID" value="GFQ77681.1"/>
    <property type="molecule type" value="Genomic_DNA"/>
</dbReference>
<accession>A0A8X6FEX4</accession>
<sequence length="75" mass="8933">MALVNIRVSKTPCAYYNNSLKNDCWIASRQTYCPMRADVSLTLLWYPRMWCINFFQRLRHNRFTTDVEIASTYSS</sequence>
<dbReference type="Proteomes" id="UP000887116">
    <property type="component" value="Unassembled WGS sequence"/>
</dbReference>
<reference evidence="1" key="1">
    <citation type="submission" date="2020-07" db="EMBL/GenBank/DDBJ databases">
        <title>Multicomponent nature underlies the extraordinary mechanical properties of spider dragline silk.</title>
        <authorList>
            <person name="Kono N."/>
            <person name="Nakamura H."/>
            <person name="Mori M."/>
            <person name="Yoshida Y."/>
            <person name="Ohtoshi R."/>
            <person name="Malay A.D."/>
            <person name="Moran D.A.P."/>
            <person name="Tomita M."/>
            <person name="Numata K."/>
            <person name="Arakawa K."/>
        </authorList>
    </citation>
    <scope>NUCLEOTIDE SEQUENCE</scope>
</reference>
<gene>
    <name evidence="1" type="ORF">TNCT_255571</name>
</gene>
<comment type="caution">
    <text evidence="1">The sequence shown here is derived from an EMBL/GenBank/DDBJ whole genome shotgun (WGS) entry which is preliminary data.</text>
</comment>
<evidence type="ECO:0000313" key="2">
    <source>
        <dbReference type="Proteomes" id="UP000887116"/>
    </source>
</evidence>
<name>A0A8X6FEX4_TRICU</name>
<protein>
    <submittedName>
        <fullName evidence="1">Uncharacterized protein</fullName>
    </submittedName>
</protein>
<keyword evidence="2" id="KW-1185">Reference proteome</keyword>
<proteinExistence type="predicted"/>